<evidence type="ECO:0000256" key="3">
    <source>
        <dbReference type="ARBA" id="ARBA00022833"/>
    </source>
</evidence>
<evidence type="ECO:0000259" key="4">
    <source>
        <dbReference type="SMART" id="SM01328"/>
    </source>
</evidence>
<name>A0A9P0BQ77_CHRIL</name>
<dbReference type="EMBL" id="LR824014">
    <property type="protein sequence ID" value="CAH0581479.1"/>
    <property type="molecule type" value="Genomic_DNA"/>
</dbReference>
<proteinExistence type="predicted"/>
<evidence type="ECO:0000256" key="1">
    <source>
        <dbReference type="ARBA" id="ARBA00022723"/>
    </source>
</evidence>
<dbReference type="GO" id="GO:0008270">
    <property type="term" value="F:zinc ion binding"/>
    <property type="evidence" value="ECO:0007669"/>
    <property type="project" value="UniProtKB-KW"/>
</dbReference>
<gene>
    <name evidence="5" type="ORF">CINC_LOCUS1641</name>
</gene>
<dbReference type="Pfam" id="PF17180">
    <property type="entry name" value="Zn_ribbon_3CxxC_2"/>
    <property type="match status" value="1"/>
</dbReference>
<protein>
    <recommendedName>
        <fullName evidence="4">3CxxC-type domain-containing protein</fullName>
    </recommendedName>
</protein>
<dbReference type="InterPro" id="IPR057809">
    <property type="entry name" value="ZCCHC24_C"/>
</dbReference>
<keyword evidence="1" id="KW-0479">Metal-binding</keyword>
<keyword evidence="6" id="KW-1185">Reference proteome</keyword>
<organism evidence="5 6">
    <name type="scientific">Chrysodeixis includens</name>
    <name type="common">Soybean looper</name>
    <name type="synonym">Pseudoplusia includens</name>
    <dbReference type="NCBI Taxonomy" id="689277"/>
    <lineage>
        <taxon>Eukaryota</taxon>
        <taxon>Metazoa</taxon>
        <taxon>Ecdysozoa</taxon>
        <taxon>Arthropoda</taxon>
        <taxon>Hexapoda</taxon>
        <taxon>Insecta</taxon>
        <taxon>Pterygota</taxon>
        <taxon>Neoptera</taxon>
        <taxon>Endopterygota</taxon>
        <taxon>Lepidoptera</taxon>
        <taxon>Glossata</taxon>
        <taxon>Ditrysia</taxon>
        <taxon>Noctuoidea</taxon>
        <taxon>Noctuidae</taxon>
        <taxon>Plusiinae</taxon>
        <taxon>Chrysodeixis</taxon>
    </lineage>
</organism>
<evidence type="ECO:0000256" key="2">
    <source>
        <dbReference type="ARBA" id="ARBA00022771"/>
    </source>
</evidence>
<dbReference type="OrthoDB" id="10038672at2759"/>
<evidence type="ECO:0000313" key="5">
    <source>
        <dbReference type="EMBL" id="CAH0581479.1"/>
    </source>
</evidence>
<keyword evidence="3" id="KW-0862">Zinc</keyword>
<feature type="domain" description="3CxxC-type" evidence="4">
    <location>
        <begin position="10"/>
        <end position="78"/>
    </location>
</feature>
<reference evidence="5" key="1">
    <citation type="submission" date="2021-12" db="EMBL/GenBank/DDBJ databases">
        <authorList>
            <person name="King R."/>
        </authorList>
    </citation>
    <scope>NUCLEOTIDE SEQUENCE</scope>
</reference>
<dbReference type="Proteomes" id="UP001154114">
    <property type="component" value="Chromosome 11"/>
</dbReference>
<dbReference type="SMART" id="SM01328">
    <property type="entry name" value="zf-3CxxC"/>
    <property type="match status" value="1"/>
</dbReference>
<accession>A0A9P0BQ77</accession>
<dbReference type="Pfam" id="PF23490">
    <property type="entry name" value="ZCCHC24_C"/>
    <property type="match status" value="1"/>
</dbReference>
<dbReference type="InterPro" id="IPR027377">
    <property type="entry name" value="ZAR1/RTP1-5-like_Znf-3CxxC"/>
</dbReference>
<sequence>MSTPYQGKGRCLVEYRCPQCRRGWMCANPWANYAQECTSCKIMVTPYIQPPLLKPDGLDKSDPKKRHPAELCQKCQICKSLGRL</sequence>
<keyword evidence="2" id="KW-0863">Zinc-finger</keyword>
<dbReference type="AlphaFoldDB" id="A0A9P0BQ77"/>
<dbReference type="InterPro" id="IPR033446">
    <property type="entry name" value="ZCCHC24_Znf-3CxxC"/>
</dbReference>
<evidence type="ECO:0000313" key="6">
    <source>
        <dbReference type="Proteomes" id="UP001154114"/>
    </source>
</evidence>